<organism evidence="1 2">
    <name type="scientific">Sphaeroforma arctica JP610</name>
    <dbReference type="NCBI Taxonomy" id="667725"/>
    <lineage>
        <taxon>Eukaryota</taxon>
        <taxon>Ichthyosporea</taxon>
        <taxon>Ichthyophonida</taxon>
        <taxon>Sphaeroforma</taxon>
    </lineage>
</organism>
<protein>
    <submittedName>
        <fullName evidence="1">Uncharacterized protein</fullName>
    </submittedName>
</protein>
<name>A0A0L0FM09_9EUKA</name>
<evidence type="ECO:0000313" key="1">
    <source>
        <dbReference type="EMBL" id="KNC77819.1"/>
    </source>
</evidence>
<dbReference type="RefSeq" id="XP_014151721.1">
    <property type="nucleotide sequence ID" value="XM_014296246.1"/>
</dbReference>
<sequence>MIQATVLTGNNTEILYLNDNQFGPFEASNYYEWFGSNQIVKVDTDYCLQVQPGVHQGCAGQAWTCDGWNYIGTENYRGYDTCTDSSDRWVTIESAQTVGYPDEPVVLLKEHNSGMCAYLDSYHDNDEDVLYLGLRDCDATNRAQLVLTVHN</sequence>
<accession>A0A0L0FM09</accession>
<keyword evidence="2" id="KW-1185">Reference proteome</keyword>
<evidence type="ECO:0000313" key="2">
    <source>
        <dbReference type="Proteomes" id="UP000054560"/>
    </source>
</evidence>
<proteinExistence type="predicted"/>
<dbReference type="AlphaFoldDB" id="A0A0L0FM09"/>
<dbReference type="Proteomes" id="UP000054560">
    <property type="component" value="Unassembled WGS sequence"/>
</dbReference>
<dbReference type="GeneID" id="25910235"/>
<reference evidence="1 2" key="1">
    <citation type="submission" date="2011-02" db="EMBL/GenBank/DDBJ databases">
        <title>The Genome Sequence of Sphaeroforma arctica JP610.</title>
        <authorList>
            <consortium name="The Broad Institute Genome Sequencing Platform"/>
            <person name="Russ C."/>
            <person name="Cuomo C."/>
            <person name="Young S.K."/>
            <person name="Zeng Q."/>
            <person name="Gargeya S."/>
            <person name="Alvarado L."/>
            <person name="Berlin A."/>
            <person name="Chapman S.B."/>
            <person name="Chen Z."/>
            <person name="Freedman E."/>
            <person name="Gellesch M."/>
            <person name="Goldberg J."/>
            <person name="Griggs A."/>
            <person name="Gujja S."/>
            <person name="Heilman E."/>
            <person name="Heiman D."/>
            <person name="Howarth C."/>
            <person name="Mehta T."/>
            <person name="Neiman D."/>
            <person name="Pearson M."/>
            <person name="Roberts A."/>
            <person name="Saif S."/>
            <person name="Shea T."/>
            <person name="Shenoy N."/>
            <person name="Sisk P."/>
            <person name="Stolte C."/>
            <person name="Sykes S."/>
            <person name="White J."/>
            <person name="Yandava C."/>
            <person name="Burger G."/>
            <person name="Gray M.W."/>
            <person name="Holland P.W.H."/>
            <person name="King N."/>
            <person name="Lang F.B.F."/>
            <person name="Roger A.J."/>
            <person name="Ruiz-Trillo I."/>
            <person name="Haas B."/>
            <person name="Nusbaum C."/>
            <person name="Birren B."/>
        </authorList>
    </citation>
    <scope>NUCLEOTIDE SEQUENCE [LARGE SCALE GENOMIC DNA]</scope>
    <source>
        <strain evidence="1 2">JP610</strain>
    </source>
</reference>
<gene>
    <name evidence="1" type="ORF">SARC_09731</name>
</gene>
<dbReference type="EMBL" id="KQ242623">
    <property type="protein sequence ID" value="KNC77819.1"/>
    <property type="molecule type" value="Genomic_DNA"/>
</dbReference>